<keyword evidence="3" id="KW-1185">Reference proteome</keyword>
<protein>
    <recommendedName>
        <fullName evidence="1">DUF1653 domain-containing protein</fullName>
    </recommendedName>
</protein>
<name>A0A5E4S7S8_9BURK</name>
<organism evidence="2 3">
    <name type="scientific">Pandoraea iniqua</name>
    <dbReference type="NCBI Taxonomy" id="2508288"/>
    <lineage>
        <taxon>Bacteria</taxon>
        <taxon>Pseudomonadati</taxon>
        <taxon>Pseudomonadota</taxon>
        <taxon>Betaproteobacteria</taxon>
        <taxon>Burkholderiales</taxon>
        <taxon>Burkholderiaceae</taxon>
        <taxon>Pandoraea</taxon>
    </lineage>
</organism>
<sequence length="93" mass="10490">MFPNSPAPSVESTPEIEAFRPGVYRHYKGNYYLALGIARADETDEPVVVYTRLYPREGLPMSTRLLRAWNEPVTMDDGPVARFTYVGHTSPAE</sequence>
<dbReference type="RefSeq" id="WP_150682840.1">
    <property type="nucleotide sequence ID" value="NZ_CABPSI010000001.1"/>
</dbReference>
<evidence type="ECO:0000313" key="3">
    <source>
        <dbReference type="Proteomes" id="UP000333828"/>
    </source>
</evidence>
<feature type="domain" description="DUF1653" evidence="1">
    <location>
        <begin position="22"/>
        <end position="84"/>
    </location>
</feature>
<dbReference type="Gene3D" id="2.30.30.320">
    <property type="entry name" value="DUF1653-like domain"/>
    <property type="match status" value="1"/>
</dbReference>
<gene>
    <name evidence="2" type="ORF">PIN31115_00645</name>
</gene>
<dbReference type="InterPro" id="IPR037135">
    <property type="entry name" value="DUF1653-like_dom_sf"/>
</dbReference>
<reference evidence="2 3" key="1">
    <citation type="submission" date="2019-08" db="EMBL/GenBank/DDBJ databases">
        <authorList>
            <person name="Peeters C."/>
        </authorList>
    </citation>
    <scope>NUCLEOTIDE SEQUENCE [LARGE SCALE GENOMIC DNA]</scope>
    <source>
        <strain evidence="2 3">LMG 31115</strain>
    </source>
</reference>
<dbReference type="Proteomes" id="UP000333828">
    <property type="component" value="Unassembled WGS sequence"/>
</dbReference>
<proteinExistence type="predicted"/>
<dbReference type="Pfam" id="PF07866">
    <property type="entry name" value="DUF1653"/>
    <property type="match status" value="1"/>
</dbReference>
<dbReference type="EMBL" id="CABPSI010000001">
    <property type="protein sequence ID" value="VVD71886.1"/>
    <property type="molecule type" value="Genomic_DNA"/>
</dbReference>
<dbReference type="AlphaFoldDB" id="A0A5E4S7S8"/>
<dbReference type="InterPro" id="IPR023387">
    <property type="entry name" value="DUF1653-like_dom"/>
</dbReference>
<evidence type="ECO:0000313" key="2">
    <source>
        <dbReference type="EMBL" id="VVD71886.1"/>
    </source>
</evidence>
<accession>A0A5E4S7S8</accession>
<evidence type="ECO:0000259" key="1">
    <source>
        <dbReference type="Pfam" id="PF07866"/>
    </source>
</evidence>